<dbReference type="RefSeq" id="WP_205289663.1">
    <property type="nucleotide sequence ID" value="NZ_CP074406.1"/>
</dbReference>
<comment type="caution">
    <text evidence="1">The sequence shown here is derived from an EMBL/GenBank/DDBJ whole genome shotgun (WGS) entry which is preliminary data.</text>
</comment>
<proteinExistence type="predicted"/>
<protein>
    <submittedName>
        <fullName evidence="1">Uncharacterized protein</fullName>
    </submittedName>
</protein>
<dbReference type="EMBL" id="JAERTX010000001">
    <property type="protein sequence ID" value="MBM9458346.1"/>
    <property type="molecule type" value="Genomic_DNA"/>
</dbReference>
<accession>A0A938Y6E0</accession>
<reference evidence="1" key="1">
    <citation type="submission" date="2021-01" db="EMBL/GenBank/DDBJ databases">
        <title>Novel species in genus Nocardioides.</title>
        <authorList>
            <person name="Zhang G."/>
        </authorList>
    </citation>
    <scope>NUCLEOTIDE SEQUENCE</scope>
    <source>
        <strain evidence="1">Zg-536</strain>
    </source>
</reference>
<organism evidence="1 2">
    <name type="scientific">Nocardioides faecalis</name>
    <dbReference type="NCBI Taxonomy" id="2803858"/>
    <lineage>
        <taxon>Bacteria</taxon>
        <taxon>Bacillati</taxon>
        <taxon>Actinomycetota</taxon>
        <taxon>Actinomycetes</taxon>
        <taxon>Propionibacteriales</taxon>
        <taxon>Nocardioidaceae</taxon>
        <taxon>Nocardioides</taxon>
    </lineage>
</organism>
<name>A0A938Y6E0_9ACTN</name>
<sequence>MDVAKYSPAHTSVQWTAEAARTCREKAELARAGGGYLLRCTALDASIDEAVARGDIEMSLRSDPSVIRLPGDPAPSR</sequence>
<evidence type="ECO:0000313" key="1">
    <source>
        <dbReference type="EMBL" id="MBM9458346.1"/>
    </source>
</evidence>
<dbReference type="AlphaFoldDB" id="A0A938Y6E0"/>
<keyword evidence="2" id="KW-1185">Reference proteome</keyword>
<evidence type="ECO:0000313" key="2">
    <source>
        <dbReference type="Proteomes" id="UP000663791"/>
    </source>
</evidence>
<gene>
    <name evidence="1" type="ORF">JK386_00340</name>
</gene>
<dbReference type="Proteomes" id="UP000663791">
    <property type="component" value="Unassembled WGS sequence"/>
</dbReference>